<evidence type="ECO:0000256" key="1">
    <source>
        <dbReference type="SAM" id="SignalP"/>
    </source>
</evidence>
<dbReference type="Proteomes" id="UP000794436">
    <property type="component" value="Unassembled WGS sequence"/>
</dbReference>
<organism evidence="2 3">
    <name type="scientific">Pythium oligandrum</name>
    <name type="common">Mycoparasitic fungus</name>
    <dbReference type="NCBI Taxonomy" id="41045"/>
    <lineage>
        <taxon>Eukaryota</taxon>
        <taxon>Sar</taxon>
        <taxon>Stramenopiles</taxon>
        <taxon>Oomycota</taxon>
        <taxon>Peronosporomycetes</taxon>
        <taxon>Pythiales</taxon>
        <taxon>Pythiaceae</taxon>
        <taxon>Pythium</taxon>
    </lineage>
</organism>
<proteinExistence type="predicted"/>
<keyword evidence="1" id="KW-0732">Signal</keyword>
<reference evidence="2" key="1">
    <citation type="submission" date="2019-03" db="EMBL/GenBank/DDBJ databases">
        <title>Long read genome sequence of the mycoparasitic Pythium oligandrum ATCC 38472 isolated from sugarbeet rhizosphere.</title>
        <authorList>
            <person name="Gaulin E."/>
        </authorList>
    </citation>
    <scope>NUCLEOTIDE SEQUENCE</scope>
    <source>
        <strain evidence="2">ATCC 38472_TT</strain>
    </source>
</reference>
<keyword evidence="3" id="KW-1185">Reference proteome</keyword>
<gene>
    <name evidence="2" type="ORF">Poli38472_010958</name>
</gene>
<dbReference type="AlphaFoldDB" id="A0A8K1CFL5"/>
<evidence type="ECO:0000313" key="2">
    <source>
        <dbReference type="EMBL" id="TMW61895.1"/>
    </source>
</evidence>
<feature type="chain" id="PRO_5035426400" evidence="1">
    <location>
        <begin position="25"/>
        <end position="154"/>
    </location>
</feature>
<comment type="caution">
    <text evidence="2">The sequence shown here is derived from an EMBL/GenBank/DDBJ whole genome shotgun (WGS) entry which is preliminary data.</text>
</comment>
<protein>
    <submittedName>
        <fullName evidence="2">Uncharacterized protein</fullName>
    </submittedName>
</protein>
<name>A0A8K1CFL5_PYTOL</name>
<dbReference type="EMBL" id="SPLM01000075">
    <property type="protein sequence ID" value="TMW61895.1"/>
    <property type="molecule type" value="Genomic_DNA"/>
</dbReference>
<accession>A0A8K1CFL5</accession>
<evidence type="ECO:0000313" key="3">
    <source>
        <dbReference type="Proteomes" id="UP000794436"/>
    </source>
</evidence>
<sequence>MVSGRFIFISTALLSALQPSRVLACPTCAQCSNSYAPPQGYRIYYSTCETGYRLEIAKADIINSDKSDLSVELVRADGSTYVRKVDLCFSLEDAAGQQFTSQVKVICNNLFSNCDYAVDVKGSCTRITNASSSVLIGHSLALAGSIAMALTALT</sequence>
<feature type="signal peptide" evidence="1">
    <location>
        <begin position="1"/>
        <end position="24"/>
    </location>
</feature>